<organism evidence="5 6">
    <name type="scientific">Nocardioides endophyticus</name>
    <dbReference type="NCBI Taxonomy" id="1353775"/>
    <lineage>
        <taxon>Bacteria</taxon>
        <taxon>Bacillati</taxon>
        <taxon>Actinomycetota</taxon>
        <taxon>Actinomycetes</taxon>
        <taxon>Propionibacteriales</taxon>
        <taxon>Nocardioidaceae</taxon>
        <taxon>Nocardioides</taxon>
    </lineage>
</organism>
<dbReference type="Gene3D" id="2.60.40.2700">
    <property type="match status" value="3"/>
</dbReference>
<accession>A0ABP8ZJN5</accession>
<evidence type="ECO:0000256" key="3">
    <source>
        <dbReference type="SAM" id="SignalP"/>
    </source>
</evidence>
<keyword evidence="1" id="KW-0378">Hydrolase</keyword>
<evidence type="ECO:0000259" key="4">
    <source>
        <dbReference type="PROSITE" id="PS50853"/>
    </source>
</evidence>
<keyword evidence="6" id="KW-1185">Reference proteome</keyword>
<evidence type="ECO:0000256" key="2">
    <source>
        <dbReference type="ARBA" id="ARBA00023326"/>
    </source>
</evidence>
<dbReference type="PROSITE" id="PS50853">
    <property type="entry name" value="FN3"/>
    <property type="match status" value="1"/>
</dbReference>
<name>A0ABP8ZJN5_9ACTN</name>
<feature type="domain" description="Fibronectin type-III" evidence="4">
    <location>
        <begin position="871"/>
        <end position="965"/>
    </location>
</feature>
<evidence type="ECO:0000256" key="1">
    <source>
        <dbReference type="ARBA" id="ARBA00023295"/>
    </source>
</evidence>
<dbReference type="Proteomes" id="UP001499882">
    <property type="component" value="Unassembled WGS sequence"/>
</dbReference>
<keyword evidence="2" id="KW-0119">Carbohydrate metabolism</keyword>
<dbReference type="InterPro" id="IPR036116">
    <property type="entry name" value="FN3_sf"/>
</dbReference>
<dbReference type="InterPro" id="IPR013783">
    <property type="entry name" value="Ig-like_fold"/>
</dbReference>
<reference evidence="6" key="1">
    <citation type="journal article" date="2019" name="Int. J. Syst. Evol. Microbiol.">
        <title>The Global Catalogue of Microorganisms (GCM) 10K type strain sequencing project: providing services to taxonomists for standard genome sequencing and annotation.</title>
        <authorList>
            <consortium name="The Broad Institute Genomics Platform"/>
            <consortium name="The Broad Institute Genome Sequencing Center for Infectious Disease"/>
            <person name="Wu L."/>
            <person name="Ma J."/>
        </authorList>
    </citation>
    <scope>NUCLEOTIDE SEQUENCE [LARGE SCALE GENOMIC DNA]</scope>
    <source>
        <strain evidence="6">JCM 18532</strain>
    </source>
</reference>
<feature type="chain" id="PRO_5046658579" description="Fibronectin type-III domain-containing protein" evidence="3">
    <location>
        <begin position="32"/>
        <end position="1423"/>
    </location>
</feature>
<dbReference type="Gene3D" id="2.60.40.10">
    <property type="entry name" value="Immunoglobulins"/>
    <property type="match status" value="9"/>
</dbReference>
<feature type="signal peptide" evidence="3">
    <location>
        <begin position="1"/>
        <end position="31"/>
    </location>
</feature>
<gene>
    <name evidence="5" type="ORF">GCM10023350_49780</name>
</gene>
<keyword evidence="2" id="KW-0624">Polysaccharide degradation</keyword>
<evidence type="ECO:0000313" key="6">
    <source>
        <dbReference type="Proteomes" id="UP001499882"/>
    </source>
</evidence>
<comment type="caution">
    <text evidence="5">The sequence shown here is derived from an EMBL/GenBank/DDBJ whole genome shotgun (WGS) entry which is preliminary data.</text>
</comment>
<proteinExistence type="predicted"/>
<keyword evidence="3" id="KW-0732">Signal</keyword>
<evidence type="ECO:0000313" key="5">
    <source>
        <dbReference type="EMBL" id="GAA4758117.1"/>
    </source>
</evidence>
<dbReference type="Pfam" id="PF16640">
    <property type="entry name" value="Big_3_5"/>
    <property type="match status" value="1"/>
</dbReference>
<dbReference type="InterPro" id="IPR003961">
    <property type="entry name" value="FN3_dom"/>
</dbReference>
<dbReference type="RefSeq" id="WP_345529814.1">
    <property type="nucleotide sequence ID" value="NZ_BAABKN010000036.1"/>
</dbReference>
<dbReference type="SUPFAM" id="SSF49265">
    <property type="entry name" value="Fibronectin type III"/>
    <property type="match status" value="1"/>
</dbReference>
<keyword evidence="1" id="KW-0326">Glycosidase</keyword>
<dbReference type="InterPro" id="IPR032109">
    <property type="entry name" value="Big_3_5"/>
</dbReference>
<dbReference type="EMBL" id="BAABKN010000036">
    <property type="protein sequence ID" value="GAA4758117.1"/>
    <property type="molecule type" value="Genomic_DNA"/>
</dbReference>
<sequence>MLARGVHARVAATVAALAVLAALCAAPPASAAPAAPTGLTPGIGDTVDATPVLGWDRVPDATSYEVDISAAADFSTKLVSTISTVNRRVTPTIQLPMSDLYWRVRAKSTTGTSDWTTASFSRSRLAGPVLRAPSDGELLDQPSEPVVFRWDPVPGATGYTVEVDRGPDVDWIGTISGTTRTTTSTPIAIASGEWAWRVIATLASGQLTFPSVSRTFTLGDLDPVVVTSPADGQDLEDVVLDWAPVTGALRYELRVSTDDEFASTNIVDARTVKGTRYSPPTTYDVDDYWWQVRAIDPLSVAVPWSAVPIHSFTRTWDPLATTQGHGIDPNPAPDLNGAPRLVFPPNALSPAVTGDMYFQWTPVRHATTYRLDVGTDESFSPGTFSSCTTPLTTFTPERMGANQCLLGLNTSLYWRVKALDGPANVQGYYSPIGRFRYSRQQVHQVAPADNELVDLPSLRWDPVAGAERYAVSVVSHTGDSYGTTTYSTSWTVPDELDPASGPFEWTVQPIGNDGTATPLTIGASRTFRLTGNVPETAVGPLTPLAQGAAPTDRFPALRWEPLDGAATYRLWVGTAGTNSFHPVDGAFAYPAATDDGKLNIAGGNYEWFVQAFDEDEHLIGQIDDRGAFTVTSPAPVTGHQVAIKGSSLDSGSTCTYSLLDTPGRICPTTAGTPVLNWQPNADVAYYLVYVSRDRNFQNMVYGSYSDSTALPKTVSTRWTKAATLPESQAGTAYYWYIRPCKAPGVCAADPLQANHAFEKRSPQVITDPVLETSSDITFSWSDYLATNQAAAPHPVTGERSDQEARTYQVQVSLTVGFDRVIDDVVVDQTTYTAYGRLYPEGTLYWRVRAYDGDNRALPWGDTRMFVKGSPRPSPISPTGVLSMTDAFRWTAPPFAVSYDVQVYKQADTTASPVNKVIDERVSVAALAPLTPLPAGTDYVWRVRGVDDSGNPGGWSDWAAYRIEGAAPILDLPAADGTMPTADGLYTWNSVPGATTYRLERRELTGAVKETVTTAALAWAPTAKIPAGAWQWRVTALDAGGAAIASSAWRNVTVQAGPIATTLPVVTGSGSVGELLHGSNPIWDVPDVVATYQWLRNGGAISGATGVDYEVVTSDVGKSISLRVTGNVAGYDPATAVSNAVTGVLGATTSAVTPPAINGSGRVGTTLNATLPEWDQAGIATTYRWLRDGVVASSGTLSYAVRDSDLGRTMTFQVTGKKAGYGDAVVTTPGVVVAAGAAPSPSVPPTITGQPQVGQRLGVLLGSWGAGVRYTVQWLRDGNPLSGATTTTYTPVAADATHALSVLVTATRTGYESGTATTAAVKVARMTSTTTLTLPFTTLKAKGGRKAKVKATVTVTVPGWPTPSGQVRVRDGKKVIATAKLKKDGTVTVKLKNLRKGKHRLVATYDGTSTAAKSTSTRLVLKVV</sequence>
<protein>
    <recommendedName>
        <fullName evidence="4">Fibronectin type-III domain-containing protein</fullName>
    </recommendedName>
</protein>